<accession>A5Z836</accession>
<dbReference type="OrthoDB" id="1769743at2"/>
<evidence type="ECO:0008006" key="4">
    <source>
        <dbReference type="Google" id="ProtNLM"/>
    </source>
</evidence>
<dbReference type="EMBL" id="AAVL02000035">
    <property type="protein sequence ID" value="EDM51093.1"/>
    <property type="molecule type" value="Genomic_DNA"/>
</dbReference>
<name>A5Z836_9FIRM</name>
<keyword evidence="1" id="KW-0472">Membrane</keyword>
<dbReference type="AlphaFoldDB" id="A5Z836"/>
<dbReference type="RefSeq" id="WP_005363450.1">
    <property type="nucleotide sequence ID" value="NZ_DS264285.1"/>
</dbReference>
<protein>
    <recommendedName>
        <fullName evidence="4">LPXTG-motif cell wall anchor domain protein</fullName>
    </recommendedName>
</protein>
<dbReference type="HOGENOM" id="CLU_2478745_0_0_9"/>
<organism evidence="2 3">
    <name type="scientific">Eubacterium ventriosum ATCC 27560</name>
    <dbReference type="NCBI Taxonomy" id="411463"/>
    <lineage>
        <taxon>Bacteria</taxon>
        <taxon>Bacillati</taxon>
        <taxon>Bacillota</taxon>
        <taxon>Clostridia</taxon>
        <taxon>Eubacteriales</taxon>
        <taxon>Eubacteriaceae</taxon>
        <taxon>Eubacterium</taxon>
    </lineage>
</organism>
<keyword evidence="1" id="KW-1133">Transmembrane helix</keyword>
<feature type="transmembrane region" description="Helical" evidence="1">
    <location>
        <begin position="57"/>
        <end position="76"/>
    </location>
</feature>
<dbReference type="Proteomes" id="UP000006000">
    <property type="component" value="Unassembled WGS sequence"/>
</dbReference>
<comment type="caution">
    <text evidence="2">The sequence shown here is derived from an EMBL/GenBank/DDBJ whole genome shotgun (WGS) entry which is preliminary data.</text>
</comment>
<gene>
    <name evidence="2" type="ORF">EUBVEN_01876</name>
</gene>
<keyword evidence="1" id="KW-0812">Transmembrane</keyword>
<reference evidence="2 3" key="1">
    <citation type="submission" date="2007-03" db="EMBL/GenBank/DDBJ databases">
        <authorList>
            <person name="Fulton L."/>
            <person name="Clifton S."/>
            <person name="Fulton B."/>
            <person name="Xu J."/>
            <person name="Minx P."/>
            <person name="Pepin K.H."/>
            <person name="Johnson M."/>
            <person name="Thiruvilangam P."/>
            <person name="Bhonagiri V."/>
            <person name="Nash W.E."/>
            <person name="Mardis E.R."/>
            <person name="Wilson R.K."/>
        </authorList>
    </citation>
    <scope>NUCLEOTIDE SEQUENCE [LARGE SCALE GENOMIC DNA]</scope>
    <source>
        <strain evidence="2 3">ATCC 27560</strain>
    </source>
</reference>
<proteinExistence type="predicted"/>
<reference evidence="2 3" key="2">
    <citation type="submission" date="2007-04" db="EMBL/GenBank/DDBJ databases">
        <title>Draft genome sequence of Eubacterium ventriosum (ATCC 27560).</title>
        <authorList>
            <person name="Sudarsanam P."/>
            <person name="Ley R."/>
            <person name="Guruge J."/>
            <person name="Turnbaugh P.J."/>
            <person name="Mahowald M."/>
            <person name="Liep D."/>
            <person name="Gordon J."/>
        </authorList>
    </citation>
    <scope>NUCLEOTIDE SEQUENCE [LARGE SCALE GENOMIC DNA]</scope>
    <source>
        <strain evidence="2 3">ATCC 27560</strain>
    </source>
</reference>
<sequence length="87" mass="9712">MTDKMFKEVDAPEHYKAAKDKKIRIKDTGKVQKRTVTDERIPVVPDTPQTGINGKTVGMVVSLISLLIALGCFACVRAKDKSKYNFK</sequence>
<evidence type="ECO:0000313" key="3">
    <source>
        <dbReference type="Proteomes" id="UP000006000"/>
    </source>
</evidence>
<evidence type="ECO:0000313" key="2">
    <source>
        <dbReference type="EMBL" id="EDM51093.1"/>
    </source>
</evidence>
<evidence type="ECO:0000256" key="1">
    <source>
        <dbReference type="SAM" id="Phobius"/>
    </source>
</evidence>